<dbReference type="InterPro" id="IPR016195">
    <property type="entry name" value="Pol/histidinol_Pase-like"/>
</dbReference>
<dbReference type="SUPFAM" id="SSF89550">
    <property type="entry name" value="PHP domain-like"/>
    <property type="match status" value="1"/>
</dbReference>
<dbReference type="Proteomes" id="UP000480929">
    <property type="component" value="Unassembled WGS sequence"/>
</dbReference>
<dbReference type="PANTHER" id="PTHR42924:SF3">
    <property type="entry name" value="POLYMERASE_HISTIDINOL PHOSPHATASE N-TERMINAL DOMAIN-CONTAINING PROTEIN"/>
    <property type="match status" value="1"/>
</dbReference>
<dbReference type="CDD" id="cd07438">
    <property type="entry name" value="PHP_HisPPase_AMP"/>
    <property type="match status" value="1"/>
</dbReference>
<sequence>MNADLHIHSWYSDGSMTIDEILNQAQLNQVGLIAVTDHNQLSGSRECLRKCEAWKIQCLSGVELDAQQLGINFHILGYGMDLENSQFNEFVETNCGRLERVNALLIEKMEQAGESVSLKEYQQFSYDRQWGGWKALHYFAAKGIVANYRQGFSVYARYHHDYSCAGFPSVSEVVRQIHAAKGKAILAHPGKVIPSSALLEILPTIMETGLDGIECWYPSHDHFVTQTCLKYCQDRGLMITSGADCHGVFEKTTIGQMAVPISQLELKDLI</sequence>
<reference evidence="4 5" key="1">
    <citation type="journal article" date="2019" name="Nat. Med.">
        <title>A library of human gut bacterial isolates paired with longitudinal multiomics data enables mechanistic microbiome research.</title>
        <authorList>
            <person name="Poyet M."/>
            <person name="Groussin M."/>
            <person name="Gibbons S.M."/>
            <person name="Avila-Pacheco J."/>
            <person name="Jiang X."/>
            <person name="Kearney S.M."/>
            <person name="Perrotta A.R."/>
            <person name="Berdy B."/>
            <person name="Zhao S."/>
            <person name="Lieberman T.D."/>
            <person name="Swanson P.K."/>
            <person name="Smith M."/>
            <person name="Roesemann S."/>
            <person name="Alexander J.E."/>
            <person name="Rich S.A."/>
            <person name="Livny J."/>
            <person name="Vlamakis H."/>
            <person name="Clish C."/>
            <person name="Bullock K."/>
            <person name="Deik A."/>
            <person name="Scott J."/>
            <person name="Pierce K.A."/>
            <person name="Xavier R.J."/>
            <person name="Alm E.J."/>
        </authorList>
    </citation>
    <scope>NUCLEOTIDE SEQUENCE [LARGE SCALE GENOMIC DNA]</scope>
    <source>
        <strain evidence="2 4">BIOML-A4</strain>
        <strain evidence="3 5">BIOML-A5</strain>
    </source>
</reference>
<comment type="caution">
    <text evidence="2">The sequence shown here is derived from an EMBL/GenBank/DDBJ whole genome shotgun (WGS) entry which is preliminary data.</text>
</comment>
<dbReference type="InterPro" id="IPR004013">
    <property type="entry name" value="PHP_dom"/>
</dbReference>
<keyword evidence="5" id="KW-1185">Reference proteome</keyword>
<dbReference type="InterPro" id="IPR003141">
    <property type="entry name" value="Pol/His_phosphatase_N"/>
</dbReference>
<dbReference type="EMBL" id="WKPI01000002">
    <property type="protein sequence ID" value="MSC31981.1"/>
    <property type="molecule type" value="Genomic_DNA"/>
</dbReference>
<dbReference type="GeneID" id="42455974"/>
<organism evidence="2 4">
    <name type="scientific">Holdemania massiliensis</name>
    <dbReference type="NCBI Taxonomy" id="1468449"/>
    <lineage>
        <taxon>Bacteria</taxon>
        <taxon>Bacillati</taxon>
        <taxon>Bacillota</taxon>
        <taxon>Erysipelotrichia</taxon>
        <taxon>Erysipelotrichales</taxon>
        <taxon>Erysipelotrichaceae</taxon>
        <taxon>Holdemania</taxon>
    </lineage>
</organism>
<dbReference type="AlphaFoldDB" id="A0A6N7S4J5"/>
<evidence type="ECO:0000259" key="1">
    <source>
        <dbReference type="SMART" id="SM00481"/>
    </source>
</evidence>
<evidence type="ECO:0000313" key="3">
    <source>
        <dbReference type="EMBL" id="MSC31981.1"/>
    </source>
</evidence>
<feature type="domain" description="Polymerase/histidinol phosphatase N-terminal" evidence="1">
    <location>
        <begin position="3"/>
        <end position="68"/>
    </location>
</feature>
<accession>A0A6N7S4J5</accession>
<dbReference type="GO" id="GO:0004534">
    <property type="term" value="F:5'-3' RNA exonuclease activity"/>
    <property type="evidence" value="ECO:0007669"/>
    <property type="project" value="TreeGrafter"/>
</dbReference>
<dbReference type="Proteomes" id="UP000433575">
    <property type="component" value="Unassembled WGS sequence"/>
</dbReference>
<dbReference type="OrthoDB" id="9804333at2"/>
<dbReference type="InterPro" id="IPR052018">
    <property type="entry name" value="PHP_domain"/>
</dbReference>
<evidence type="ECO:0000313" key="2">
    <source>
        <dbReference type="EMBL" id="MSA88226.1"/>
    </source>
</evidence>
<name>A0A6N7S4J5_9FIRM</name>
<dbReference type="EMBL" id="WKPJ01000002">
    <property type="protein sequence ID" value="MSA88226.1"/>
    <property type="molecule type" value="Genomic_DNA"/>
</dbReference>
<protein>
    <submittedName>
        <fullName evidence="2">PHP domain-containing protein</fullName>
    </submittedName>
</protein>
<dbReference type="GO" id="GO:0035312">
    <property type="term" value="F:5'-3' DNA exonuclease activity"/>
    <property type="evidence" value="ECO:0007669"/>
    <property type="project" value="TreeGrafter"/>
</dbReference>
<dbReference type="Pfam" id="PF02811">
    <property type="entry name" value="PHP"/>
    <property type="match status" value="1"/>
</dbReference>
<dbReference type="RefSeq" id="WP_020224127.1">
    <property type="nucleotide sequence ID" value="NZ_AP031450.1"/>
</dbReference>
<evidence type="ECO:0000313" key="5">
    <source>
        <dbReference type="Proteomes" id="UP000480929"/>
    </source>
</evidence>
<dbReference type="PANTHER" id="PTHR42924">
    <property type="entry name" value="EXONUCLEASE"/>
    <property type="match status" value="1"/>
</dbReference>
<dbReference type="Gene3D" id="3.20.20.140">
    <property type="entry name" value="Metal-dependent hydrolases"/>
    <property type="match status" value="1"/>
</dbReference>
<gene>
    <name evidence="3" type="ORF">GKD88_02445</name>
    <name evidence="2" type="ORF">GKE08_02645</name>
</gene>
<dbReference type="SMART" id="SM00481">
    <property type="entry name" value="POLIIIAc"/>
    <property type="match status" value="1"/>
</dbReference>
<dbReference type="Gene3D" id="1.10.150.650">
    <property type="match status" value="1"/>
</dbReference>
<evidence type="ECO:0000313" key="4">
    <source>
        <dbReference type="Proteomes" id="UP000433575"/>
    </source>
</evidence>
<proteinExistence type="predicted"/>